<dbReference type="GO" id="GO:0016787">
    <property type="term" value="F:hydrolase activity"/>
    <property type="evidence" value="ECO:0007669"/>
    <property type="project" value="UniProtKB-KW"/>
</dbReference>
<dbReference type="EMBL" id="BOMW01000023">
    <property type="protein sequence ID" value="GIF04949.1"/>
    <property type="molecule type" value="Genomic_DNA"/>
</dbReference>
<reference evidence="5" key="1">
    <citation type="submission" date="2021-01" db="EMBL/GenBank/DDBJ databases">
        <title>Whole genome shotgun sequence of Actinoplanes siamensis NBRC 109076.</title>
        <authorList>
            <person name="Komaki H."/>
            <person name="Tamura T."/>
        </authorList>
    </citation>
    <scope>NUCLEOTIDE SEQUENCE</scope>
    <source>
        <strain evidence="5">NBRC 109076</strain>
    </source>
</reference>
<dbReference type="InterPro" id="IPR051262">
    <property type="entry name" value="SMP-30/CGR1_Lactonase"/>
</dbReference>
<evidence type="ECO:0000313" key="5">
    <source>
        <dbReference type="EMBL" id="GIF04949.1"/>
    </source>
</evidence>
<dbReference type="PANTHER" id="PTHR47572:SF4">
    <property type="entry name" value="LACTONASE DRP35"/>
    <property type="match status" value="1"/>
</dbReference>
<dbReference type="SUPFAM" id="SSF63829">
    <property type="entry name" value="Calcium-dependent phosphotriesterase"/>
    <property type="match status" value="1"/>
</dbReference>
<dbReference type="Proteomes" id="UP000629619">
    <property type="component" value="Unassembled WGS sequence"/>
</dbReference>
<comment type="similarity">
    <text evidence="1">Belongs to the SMP-30/CGR1 family.</text>
</comment>
<evidence type="ECO:0000256" key="1">
    <source>
        <dbReference type="ARBA" id="ARBA00008853"/>
    </source>
</evidence>
<keyword evidence="2" id="KW-0378">Hydrolase</keyword>
<dbReference type="InterPro" id="IPR011042">
    <property type="entry name" value="6-blade_b-propeller_TolB-like"/>
</dbReference>
<name>A0A919N5Z7_9ACTN</name>
<evidence type="ECO:0000313" key="6">
    <source>
        <dbReference type="Proteomes" id="UP000629619"/>
    </source>
</evidence>
<organism evidence="5 6">
    <name type="scientific">Actinoplanes siamensis</name>
    <dbReference type="NCBI Taxonomy" id="1223317"/>
    <lineage>
        <taxon>Bacteria</taxon>
        <taxon>Bacillati</taxon>
        <taxon>Actinomycetota</taxon>
        <taxon>Actinomycetes</taxon>
        <taxon>Micromonosporales</taxon>
        <taxon>Micromonosporaceae</taxon>
        <taxon>Actinoplanes</taxon>
    </lineage>
</organism>
<evidence type="ECO:0000259" key="4">
    <source>
        <dbReference type="Pfam" id="PF08450"/>
    </source>
</evidence>
<dbReference type="Gene3D" id="2.120.10.30">
    <property type="entry name" value="TolB, C-terminal domain"/>
    <property type="match status" value="1"/>
</dbReference>
<dbReference type="InterPro" id="IPR013658">
    <property type="entry name" value="SGL"/>
</dbReference>
<sequence length="386" mass="41285">MTALGFTRIRSDEEIIAAVAETLRADAIYDAVHVRLTLTRGRKVTSGMDPAPRPRRTDADRAGRAQAPGPRHGRSGRVGTGKRAGSRHPGRRAQNPAMTTSEPRLLADGFTMLESGRWHDNRLWVAHWASAEIVAIDPDGRTERVADAPDGYGWAFDWLPDGRMLTTGPDLTTADGTPYGHLADVAPHGWSEIVISGRGDVYVNGFEFDFSAGVPAPKPGVVAHVAPDGTTRLVAEDLRFANGMVITPDGATLLVAESFARRITAFDIAGDGTLANRRVWAENVGPDGICIDAEGAVWCGSPDIRMMGGGPDAPEGALLRVREGGEITDRLEFDRPVFSCVLGGPHGRTLFALATQWQGFENIDANAARRTGRVIAVDVAVPASGW</sequence>
<keyword evidence="6" id="KW-1185">Reference proteome</keyword>
<comment type="caution">
    <text evidence="5">The sequence shown here is derived from an EMBL/GenBank/DDBJ whole genome shotgun (WGS) entry which is preliminary data.</text>
</comment>
<dbReference type="PANTHER" id="PTHR47572">
    <property type="entry name" value="LIPOPROTEIN-RELATED"/>
    <property type="match status" value="1"/>
</dbReference>
<feature type="domain" description="SMP-30/Gluconolactonase/LRE-like region" evidence="4">
    <location>
        <begin position="213"/>
        <end position="351"/>
    </location>
</feature>
<dbReference type="AlphaFoldDB" id="A0A919N5Z7"/>
<protein>
    <recommendedName>
        <fullName evidence="4">SMP-30/Gluconolactonase/LRE-like region domain-containing protein</fullName>
    </recommendedName>
</protein>
<gene>
    <name evidence="5" type="ORF">Asi03nite_24870</name>
</gene>
<evidence type="ECO:0000256" key="2">
    <source>
        <dbReference type="ARBA" id="ARBA00022801"/>
    </source>
</evidence>
<dbReference type="Pfam" id="PF08450">
    <property type="entry name" value="SGL"/>
    <property type="match status" value="1"/>
</dbReference>
<feature type="region of interest" description="Disordered" evidence="3">
    <location>
        <begin position="43"/>
        <end position="103"/>
    </location>
</feature>
<accession>A0A919N5Z7</accession>
<evidence type="ECO:0000256" key="3">
    <source>
        <dbReference type="SAM" id="MobiDB-lite"/>
    </source>
</evidence>
<proteinExistence type="inferred from homology"/>